<keyword evidence="9 13" id="KW-0238">DNA-binding</keyword>
<dbReference type="GO" id="GO:0008821">
    <property type="term" value="F:crossover junction DNA endonuclease activity"/>
    <property type="evidence" value="ECO:0007669"/>
    <property type="project" value="UniProtKB-UniRule"/>
</dbReference>
<evidence type="ECO:0000256" key="5">
    <source>
        <dbReference type="ARBA" id="ARBA00022759"/>
    </source>
</evidence>
<keyword evidence="4 13" id="KW-0479">Metal-binding</keyword>
<gene>
    <name evidence="13" type="primary">ruvC</name>
    <name evidence="15" type="ORF">GGP71_001304</name>
    <name evidence="16" type="ORF">GGP83_000227</name>
</gene>
<dbReference type="PROSITE" id="PS01321">
    <property type="entry name" value="RUVC"/>
    <property type="match status" value="1"/>
</dbReference>
<dbReference type="FunFam" id="3.30.420.10:FF:000002">
    <property type="entry name" value="Crossover junction endodeoxyribonuclease RuvC"/>
    <property type="match status" value="1"/>
</dbReference>
<evidence type="ECO:0000256" key="9">
    <source>
        <dbReference type="ARBA" id="ARBA00023125"/>
    </source>
</evidence>
<keyword evidence="7 13" id="KW-0378">Hydrolase</keyword>
<feature type="active site" evidence="13">
    <location>
        <position position="67"/>
    </location>
</feature>
<comment type="catalytic activity">
    <reaction evidence="12 13">
        <text>Endonucleolytic cleavage at a junction such as a reciprocal single-stranded crossover between two homologous DNA duplexes (Holliday junction).</text>
        <dbReference type="EC" id="3.1.21.10"/>
    </reaction>
</comment>
<evidence type="ECO:0000313" key="16">
    <source>
        <dbReference type="EMBL" id="MCS3950301.1"/>
    </source>
</evidence>
<dbReference type="GO" id="GO:0006281">
    <property type="term" value="P:DNA repair"/>
    <property type="evidence" value="ECO:0007669"/>
    <property type="project" value="UniProtKB-UniRule"/>
</dbReference>
<dbReference type="CDD" id="cd16962">
    <property type="entry name" value="RuvC"/>
    <property type="match status" value="1"/>
</dbReference>
<dbReference type="PRINTS" id="PR00696">
    <property type="entry name" value="RSOLVASERUVC"/>
</dbReference>
<dbReference type="EMBL" id="JANUBB010000001">
    <property type="protein sequence ID" value="MCS3950301.1"/>
    <property type="molecule type" value="Genomic_DNA"/>
</dbReference>
<comment type="subcellular location">
    <subcellularLocation>
        <location evidence="13">Cytoplasm</location>
    </subcellularLocation>
</comment>
<dbReference type="GO" id="GO:0005737">
    <property type="term" value="C:cytoplasm"/>
    <property type="evidence" value="ECO:0007669"/>
    <property type="project" value="UniProtKB-SubCell"/>
</dbReference>
<dbReference type="GO" id="GO:0048476">
    <property type="term" value="C:Holliday junction resolvase complex"/>
    <property type="evidence" value="ECO:0007669"/>
    <property type="project" value="UniProtKB-UniRule"/>
</dbReference>
<evidence type="ECO:0000256" key="10">
    <source>
        <dbReference type="ARBA" id="ARBA00023172"/>
    </source>
</evidence>
<dbReference type="GO" id="GO:0006310">
    <property type="term" value="P:DNA recombination"/>
    <property type="evidence" value="ECO:0007669"/>
    <property type="project" value="UniProtKB-UniRule"/>
</dbReference>
<feature type="binding site" evidence="13">
    <location>
        <position position="7"/>
    </location>
    <ligand>
        <name>Mg(2+)</name>
        <dbReference type="ChEBI" id="CHEBI:18420"/>
        <label>1</label>
    </ligand>
</feature>
<comment type="cofactor">
    <cofactor evidence="13">
        <name>Mg(2+)</name>
        <dbReference type="ChEBI" id="CHEBI:18420"/>
    </cofactor>
    <text evidence="13">Binds 2 Mg(2+) ion per subunit.</text>
</comment>
<evidence type="ECO:0000256" key="13">
    <source>
        <dbReference type="HAMAP-Rule" id="MF_00034"/>
    </source>
</evidence>
<evidence type="ECO:0000256" key="2">
    <source>
        <dbReference type="ARBA" id="ARBA00022490"/>
    </source>
</evidence>
<evidence type="ECO:0000256" key="7">
    <source>
        <dbReference type="ARBA" id="ARBA00022801"/>
    </source>
</evidence>
<dbReference type="PANTHER" id="PTHR30194:SF3">
    <property type="entry name" value="CROSSOVER JUNCTION ENDODEOXYRIBONUCLEASE RUVC"/>
    <property type="match status" value="1"/>
</dbReference>
<dbReference type="InterPro" id="IPR012337">
    <property type="entry name" value="RNaseH-like_sf"/>
</dbReference>
<reference evidence="16" key="1">
    <citation type="submission" date="2022-08" db="EMBL/GenBank/DDBJ databases">
        <title>Genomic Encyclopedia of Type Strains, Phase V (KMG-V): Genome sequencing to study the core and pangenomes of soil and plant-associated prokaryotes.</title>
        <authorList>
            <person name="Whitman W."/>
        </authorList>
    </citation>
    <scope>NUCLEOTIDE SEQUENCE</scope>
    <source>
        <strain evidence="15">0</strain>
        <strain evidence="16">SP2017</strain>
    </source>
</reference>
<keyword evidence="8 13" id="KW-0460">Magnesium</keyword>
<dbReference type="AlphaFoldDB" id="A0A9X2PJT6"/>
<evidence type="ECO:0000313" key="17">
    <source>
        <dbReference type="Proteomes" id="UP001155010"/>
    </source>
</evidence>
<dbReference type="NCBIfam" id="TIGR00228">
    <property type="entry name" value="ruvC"/>
    <property type="match status" value="1"/>
</dbReference>
<feature type="active site" evidence="13">
    <location>
        <position position="7"/>
    </location>
</feature>
<keyword evidence="10 13" id="KW-0233">DNA recombination</keyword>
<evidence type="ECO:0000256" key="4">
    <source>
        <dbReference type="ARBA" id="ARBA00022723"/>
    </source>
</evidence>
<evidence type="ECO:0000313" key="15">
    <source>
        <dbReference type="EMBL" id="MCS3677388.1"/>
    </source>
</evidence>
<dbReference type="Gene3D" id="3.30.420.10">
    <property type="entry name" value="Ribonuclease H-like superfamily/Ribonuclease H"/>
    <property type="match status" value="1"/>
</dbReference>
<evidence type="ECO:0000256" key="12">
    <source>
        <dbReference type="ARBA" id="ARBA00029354"/>
    </source>
</evidence>
<organism evidence="16 17">
    <name type="scientific">Salinibacter ruber</name>
    <dbReference type="NCBI Taxonomy" id="146919"/>
    <lineage>
        <taxon>Bacteria</taxon>
        <taxon>Pseudomonadati</taxon>
        <taxon>Rhodothermota</taxon>
        <taxon>Rhodothermia</taxon>
        <taxon>Rhodothermales</taxon>
        <taxon>Salinibacteraceae</taxon>
        <taxon>Salinibacter</taxon>
    </lineage>
</organism>
<dbReference type="Proteomes" id="UP001155027">
    <property type="component" value="Unassembled WGS sequence"/>
</dbReference>
<feature type="binding site" evidence="13">
    <location>
        <position position="140"/>
    </location>
    <ligand>
        <name>Mg(2+)</name>
        <dbReference type="ChEBI" id="CHEBI:18420"/>
        <label>1</label>
    </ligand>
</feature>
<protein>
    <recommendedName>
        <fullName evidence="13 14">Crossover junction endodeoxyribonuclease RuvC</fullName>
        <ecNumber evidence="13 14">3.1.21.10</ecNumber>
    </recommendedName>
    <alternativeName>
        <fullName evidence="13">Holliday junction nuclease RuvC</fullName>
    </alternativeName>
    <alternativeName>
        <fullName evidence="13">Holliday junction resolvase RuvC</fullName>
    </alternativeName>
</protein>
<dbReference type="InterPro" id="IPR002176">
    <property type="entry name" value="X-over_junc_endoDNase_RuvC"/>
</dbReference>
<comment type="caution">
    <text evidence="16">The sequence shown here is derived from an EMBL/GenBank/DDBJ whole genome shotgun (WGS) entry which is preliminary data.</text>
</comment>
<dbReference type="GO" id="GO:0000287">
    <property type="term" value="F:magnesium ion binding"/>
    <property type="evidence" value="ECO:0007669"/>
    <property type="project" value="UniProtKB-UniRule"/>
</dbReference>
<evidence type="ECO:0000256" key="8">
    <source>
        <dbReference type="ARBA" id="ARBA00022842"/>
    </source>
</evidence>
<keyword evidence="11 13" id="KW-0234">DNA repair</keyword>
<dbReference type="HAMAP" id="MF_00034">
    <property type="entry name" value="RuvC"/>
    <property type="match status" value="1"/>
</dbReference>
<comment type="subunit">
    <text evidence="13">Homodimer which binds Holliday junction (HJ) DNA. The HJ becomes 2-fold symmetrical on binding to RuvC with unstacked arms; it has a different conformation from HJ DNA in complex with RuvA. In the full resolvosome a probable DNA-RuvA(4)-RuvB(12)-RuvC(2) complex forms which resolves the HJ.</text>
</comment>
<dbReference type="InterPro" id="IPR036397">
    <property type="entry name" value="RNaseH_sf"/>
</dbReference>
<feature type="binding site" evidence="13">
    <location>
        <position position="67"/>
    </location>
    <ligand>
        <name>Mg(2+)</name>
        <dbReference type="ChEBI" id="CHEBI:18420"/>
        <label>2</label>
    </ligand>
</feature>
<accession>A0A9X2PJT6</accession>
<evidence type="ECO:0000256" key="3">
    <source>
        <dbReference type="ARBA" id="ARBA00022722"/>
    </source>
</evidence>
<dbReference type="InterPro" id="IPR020563">
    <property type="entry name" value="X-over_junc_endoDNase_Mg_BS"/>
</dbReference>
<dbReference type="PANTHER" id="PTHR30194">
    <property type="entry name" value="CROSSOVER JUNCTION ENDODEOXYRIBONUCLEASE RUVC"/>
    <property type="match status" value="1"/>
</dbReference>
<comment type="similarity">
    <text evidence="1 13">Belongs to the RuvC family.</text>
</comment>
<dbReference type="RefSeq" id="WP_112904939.1">
    <property type="nucleotide sequence ID" value="NZ_CALTRV010000004.1"/>
</dbReference>
<sequence length="179" mass="19038">MIILGVDPGSRATGYGLVDPSGGDEHLVAADTIRLADTDDHPTRLKQIYDALVDVIDAHGPDEFAVEMPVYGQNPQSMLKLGRAQAAAMMAALNRDLPVAQYTPKEVKKSVTGNGNASKKQVGFMIESILSAGEQTFAHDTADALAIALCHGNRDAHDDGDSYTGWASFVDANPDRVSE</sequence>
<proteinExistence type="inferred from homology"/>
<keyword evidence="3 13" id="KW-0540">Nuclease</keyword>
<evidence type="ECO:0000256" key="11">
    <source>
        <dbReference type="ARBA" id="ARBA00023204"/>
    </source>
</evidence>
<evidence type="ECO:0000256" key="1">
    <source>
        <dbReference type="ARBA" id="ARBA00009518"/>
    </source>
</evidence>
<keyword evidence="5 13" id="KW-0255">Endonuclease</keyword>
<dbReference type="EC" id="3.1.21.10" evidence="13 14"/>
<dbReference type="GeneID" id="83729683"/>
<dbReference type="Proteomes" id="UP001155010">
    <property type="component" value="Unassembled WGS sequence"/>
</dbReference>
<evidence type="ECO:0000256" key="6">
    <source>
        <dbReference type="ARBA" id="ARBA00022763"/>
    </source>
</evidence>
<name>A0A9X2PJT6_9BACT</name>
<evidence type="ECO:0000256" key="14">
    <source>
        <dbReference type="NCBIfam" id="TIGR00228"/>
    </source>
</evidence>
<keyword evidence="2 13" id="KW-0963">Cytoplasm</keyword>
<dbReference type="SUPFAM" id="SSF53098">
    <property type="entry name" value="Ribonuclease H-like"/>
    <property type="match status" value="1"/>
</dbReference>
<feature type="active site" evidence="13">
    <location>
        <position position="140"/>
    </location>
</feature>
<dbReference type="EMBL" id="JANUAU010000003">
    <property type="protein sequence ID" value="MCS3677388.1"/>
    <property type="molecule type" value="Genomic_DNA"/>
</dbReference>
<dbReference type="GO" id="GO:0003677">
    <property type="term" value="F:DNA binding"/>
    <property type="evidence" value="ECO:0007669"/>
    <property type="project" value="UniProtKB-KW"/>
</dbReference>
<dbReference type="Pfam" id="PF02075">
    <property type="entry name" value="RuvC"/>
    <property type="match status" value="1"/>
</dbReference>
<comment type="function">
    <text evidence="13">The RuvA-RuvB-RuvC complex processes Holliday junction (HJ) DNA during genetic recombination and DNA repair. Endonuclease that resolves HJ intermediates. Cleaves cruciform DNA by making single-stranded nicks across the HJ at symmetrical positions within the homologous arms, yielding a 5'-phosphate and a 3'-hydroxyl group; requires a central core of homology in the junction. The consensus cleavage sequence is 5'-(A/T)TT(C/G)-3'. Cleavage occurs on the 3'-side of the TT dinucleotide at the point of strand exchange. HJ branch migration catalyzed by RuvA-RuvB allows RuvC to scan DNA until it finds its consensus sequence, where it cleaves and resolves the cruciform DNA.</text>
</comment>
<keyword evidence="6 13" id="KW-0227">DNA damage</keyword>